<dbReference type="SUPFAM" id="SSF56801">
    <property type="entry name" value="Acetyl-CoA synthetase-like"/>
    <property type="match status" value="3"/>
</dbReference>
<dbReference type="Gene3D" id="3.30.559.10">
    <property type="entry name" value="Chloramphenicol acetyltransferase-like domain"/>
    <property type="match status" value="3"/>
</dbReference>
<dbReference type="GO" id="GO:0043041">
    <property type="term" value="P:amino acid activation for nonribosomal peptide biosynthetic process"/>
    <property type="evidence" value="ECO:0007669"/>
    <property type="project" value="TreeGrafter"/>
</dbReference>
<dbReference type="SUPFAM" id="SSF47336">
    <property type="entry name" value="ACP-like"/>
    <property type="match status" value="3"/>
</dbReference>
<dbReference type="PROSITE" id="PS00012">
    <property type="entry name" value="PHOSPHOPANTETHEINE"/>
    <property type="match status" value="1"/>
</dbReference>
<reference evidence="6 7" key="1">
    <citation type="journal article" date="2012" name="Eukaryot. Cell">
        <title>Genome sequence of the fungus Glarea lozoyensis: the first genome sequence of a species from the Helotiaceae family.</title>
        <authorList>
            <person name="Youssar L."/>
            <person name="Gruening B.A."/>
            <person name="Erxleben A."/>
            <person name="Guenther S."/>
            <person name="Huettel W."/>
        </authorList>
    </citation>
    <scope>NUCLEOTIDE SEQUENCE [LARGE SCALE GENOMIC DNA]</scope>
    <source>
        <strain evidence="7">ATCC 74030 / MF5533</strain>
    </source>
</reference>
<dbReference type="HOGENOM" id="CLU_000022_60_4_1"/>
<dbReference type="Gene3D" id="3.40.50.980">
    <property type="match status" value="2"/>
</dbReference>
<dbReference type="Pfam" id="PF00668">
    <property type="entry name" value="Condensation"/>
    <property type="match status" value="3"/>
</dbReference>
<evidence type="ECO:0000256" key="4">
    <source>
        <dbReference type="SAM" id="Phobius"/>
    </source>
</evidence>
<accession>H0EUP4</accession>
<evidence type="ECO:0000313" key="6">
    <source>
        <dbReference type="EMBL" id="EHK97748.1"/>
    </source>
</evidence>
<dbReference type="PROSITE" id="PS50075">
    <property type="entry name" value="CARRIER"/>
    <property type="match status" value="3"/>
</dbReference>
<dbReference type="NCBIfam" id="TIGR01733">
    <property type="entry name" value="AA-adenyl-dom"/>
    <property type="match status" value="2"/>
</dbReference>
<dbReference type="InterPro" id="IPR000873">
    <property type="entry name" value="AMP-dep_synth/lig_dom"/>
</dbReference>
<dbReference type="PANTHER" id="PTHR45527">
    <property type="entry name" value="NONRIBOSOMAL PEPTIDE SYNTHETASE"/>
    <property type="match status" value="1"/>
</dbReference>
<dbReference type="InterPro" id="IPR006162">
    <property type="entry name" value="Ppantetheine_attach_site"/>
</dbReference>
<keyword evidence="7" id="KW-1185">Reference proteome</keyword>
<feature type="domain" description="Carrier" evidence="5">
    <location>
        <begin position="1666"/>
        <end position="1742"/>
    </location>
</feature>
<dbReference type="FunFam" id="3.30.559.30:FF:000003">
    <property type="entry name" value="Nonribosomal peptide synthase SidD"/>
    <property type="match status" value="1"/>
</dbReference>
<dbReference type="InterPro" id="IPR020806">
    <property type="entry name" value="PKS_PP-bd"/>
</dbReference>
<evidence type="ECO:0000256" key="1">
    <source>
        <dbReference type="ARBA" id="ARBA00022450"/>
    </source>
</evidence>
<dbReference type="FunFam" id="3.40.50.12780:FF:000014">
    <property type="entry name" value="Nonribosomal peptide synthetase 1"/>
    <property type="match status" value="2"/>
</dbReference>
<keyword evidence="4" id="KW-0472">Membrane</keyword>
<dbReference type="InterPro" id="IPR020845">
    <property type="entry name" value="AMP-binding_CS"/>
</dbReference>
<dbReference type="SUPFAM" id="SSF52777">
    <property type="entry name" value="CoA-dependent acyltransferases"/>
    <property type="match status" value="5"/>
</dbReference>
<keyword evidence="3" id="KW-0436">Ligase</keyword>
<proteinExistence type="predicted"/>
<dbReference type="FunFam" id="3.40.50.980:FF:000001">
    <property type="entry name" value="Non-ribosomal peptide synthetase"/>
    <property type="match status" value="2"/>
</dbReference>
<dbReference type="GO" id="GO:0016874">
    <property type="term" value="F:ligase activity"/>
    <property type="evidence" value="ECO:0007669"/>
    <property type="project" value="UniProtKB-KW"/>
</dbReference>
<dbReference type="Gene3D" id="2.30.38.10">
    <property type="entry name" value="Luciferase, Domain 3"/>
    <property type="match status" value="1"/>
</dbReference>
<dbReference type="InterPro" id="IPR042099">
    <property type="entry name" value="ANL_N_sf"/>
</dbReference>
<dbReference type="InterPro" id="IPR045851">
    <property type="entry name" value="AMP-bd_C_sf"/>
</dbReference>
<dbReference type="CDD" id="cd19545">
    <property type="entry name" value="FUM14_C_NRPS-like"/>
    <property type="match status" value="2"/>
</dbReference>
<dbReference type="InParanoid" id="H0EUP4"/>
<sequence length="2861" mass="314878">MINHEHTGLQVIKSLAPELSDSVLKLRNLLVIQPAAESDTHLDFPGIELVPSDIADFDAYGVNIECTLGQEIAVEARYDENVVETPYMNGVLDQFVYIVGLLCDPSVRTQQLRDVNLLNSEDKTQISRWNATVPERVTKCIHELVQEQALARPTALAVQAWDGKLTYGELDNLANRLAHQLVSFGIGSLPDQMVGVCMEKSLFAVVAMLAVLKAGGVVVPLGVTHPITRLDTIIHDTGITVLLVDASQDERLAELSPTRILVNSDHLYHYLPARTQPPKTPVNHMDAAWVIYTSGTTGTPKGAVSEHGTLSTSIKAHGARYGFGHHTRKLNYAAHTFDGTIEDFFTTLSWGGVCCIPSEEDRMDKYKLMEFMNLTKVNSAAMTYTVASLLSPRDLPTLHTLVLGGEPATIDVVSTWMTEVNLFNCYGPSECSIFSAAAGPTKNTNELHNIGFPIGTRLWVADIENYHKLAPIGAPGELLIEGPQLARGYLNDESKTSAAFIVDPAFTTHFKLPLGTRMYRSGDIVRQKNDGSLVYVARRDMQVKIRGQRVEIGEIESQISQHISEARTIAVELLKLGTQSQPVLVAAVEFADGSQYHTGDVTSFGMLAPTEAIREAFIKLRGTLFQVLPGYMVPSAYLTIAEMPRNISGKLDRKTLRTMLEAIPADAIQQYLDGEAKTLPSTQVELQLQALWAEALGISVDGVGAHDNFFQLGGDSVAAMRIVAMSQAREMGLSVADIFAYPRLSELAVILDGRKNSNEVFYSDPEPFALWPRATNKVLDENTLLADIASKCNVTVNQIEDIYPCTPLQEGMIAITARQSAAYVSRQIYALDTTVIELGKFQRAWQVLANATPILRTRLVITQNGQSMQVVLRDTIAWRHSTDLDAYVNEDRAEGISLGQPLLRYSLVKQITGECFFVWTAHHSIYDGWTMRSISSVSGRNAPVWQIGEIAGPTLTTVPVRVQAKPGMTVRQFIQEVQEQSTAMIRFEHTGLQNIKALVPEAAMALELRNVLVVQIAEESDHRIDFPGLEALPMPFEDFDSFGIHLECTPGLDDIEVEARYDVNIVSAPHMKRVLNQFEYVVQKFHDSEYSDFSLQSIQLNPHDERQILEWNATVPSHTERCVHNLVDDHVAARPMAPAICGWDGDLTYRELSRIATSLAFHLQHELGVGPEQKVGVCMDKSKWAVVAMLAVMYAGGVVVPLGVAHPLTRIRGILIDSASSVVLVDATQRERLVDLHTSLICVDAKLIARLSSQNQKQNQTQKLQVEVTPGNLAWVVYTSGSTGKPKGVMLEHRALSTALQAHGSAFGMDTNTRTIQFAAHTFDAAIQDIFTTFSKGGCVCIPSEHDRVNNLTKAMASMNVNFANFTSTVASMLVPEELPSLKTMILAGEAVTPTAVGLWSQHVTIFNSYGPSECSINSSCSKPVKEVSQASNVGLPLSCCFWVTNTTDYNSLCPIGAPGELLIEGPIQARGYLNDKEQTNKSFVTDPGFTKKLGLSGRRMYRTGDLVRQNADGTLTYLGRQDLQVKIRGQRVEIGEIEYQIKKKLLGARTVAVEKIEQGGHSEQTRLVTMMDFKDTSEHSHNPDILASGALSPTPKLQTAFEKLRQSLSEVLPSYMVPTFYVPVAQMPVNASNKLDRRAVKAVLASLTPDALQQYLPGGTDTKQAPDTDLGRLIQGLWADALGISTDTISMTDNIFHLGGDSVTAMRIVAAAYSHELQLTVTDIFQHPQLADLVNTLSNRSLERNTEIQEDPMAFELWEEAASCSTEERKRLLTEVAAQCGVAVSHIEDVYPSTPLQEGLMAITARQPAAYVSRQVYTLAKTVDQLKFKMAWQALSSEAHILRTRLLVAPHGLQVVVNDRIDWHHGTDLENYLQADRRAGMSPGKPLVRYGLIKQPSGETFFVWTSHHSLYDGWTLRSLGKRLLDLYNDGSPQSFVPFSRFIRYLQFGRPGNDDTATYWRNELEGDIVTDWPSLPRSDYQPLPRDNFSRAITLPDSHHSGSVVMSNVIRAAWALVMSQYAGHNDVAFAATVSGRNAPVWQIEDIPAPTITTVPLRISVDPMQTVAEFLDTVQQQAVRMIDYEHTGLQGIKALAPDLGPAIDLRNLLVVQPAADSDSNVQLDFPGLGSVSMPIEPFNSYGLTVECKLASHEIVVDVHYDKDVISSAQLKRVIDFFACVVQRILTQSPRSYRIQEIVAIGEEDLQQVLAWNSTIPPNVDKCIHEMVQAQVKKSPAALAISAWDGDLTYEEFFKSSARLAHHLVALGVNTGSNIGICMDKSKWGPVSMLSIMQAGAAIMPLGTSHPLARIETIVRNSEASVIIVDEKQRQRLDQLYTETSLTLVTVDSKFFKQLPAQTKAPSTGVRPSDASWLIHTSGSTGVPKGVIIDHVTMSTSLRAQGSWLGLNQKSRFLQFSNYTFDNVITDTFATTVFGGCVCVPSEDARMNNLPGFMATANVNVAMLTSTPDHIQLSPIGAPGELFIEGPLLARGYLNNPEMTHRNLSGKLDRKGLRGLLEALSSQQLRQYSASGGSKVNPSTTMERQLQTLWAEALGIPADQVGAHDNFFQIGGDSMVAMRVVAASHSKDLNLRVNDIFQHSCLSDLAVVLTDRLAHNFNGGQDGHAPFSLIKTDDIDDFLQQIASSVVGCAIQDIVDILPTTDFQSSIIDTALAAPKSGTSHFLLDGNGPCDTRALKKSCLELIQATDTLRTGYVFDQGNLLQVIQAYFEPEIKIYETDSTIEAVTEDIVSRDMYQPIGLGRPFTQIAIIRETATLKHRVLLRLTHAEYDAHSMGSIWQNLRSLYEGGSTRPQAKFSDFLYNQRQSINADTYDYWRDLLKGSSMPAINLSAKKIGQYPSKHGLSF</sequence>
<dbReference type="FunFam" id="3.30.300.30:FF:000015">
    <property type="entry name" value="Nonribosomal peptide synthase SidD"/>
    <property type="match status" value="2"/>
</dbReference>
<dbReference type="InterPro" id="IPR023213">
    <property type="entry name" value="CAT-like_dom_sf"/>
</dbReference>
<dbReference type="PROSITE" id="PS00455">
    <property type="entry name" value="AMP_BINDING"/>
    <property type="match status" value="3"/>
</dbReference>
<gene>
    <name evidence="6" type="ORF">M7I_6481</name>
</gene>
<dbReference type="Gene3D" id="3.30.559.30">
    <property type="entry name" value="Nonribosomal peptide synthetase, condensation domain"/>
    <property type="match status" value="2"/>
</dbReference>
<dbReference type="Gene3D" id="1.10.1200.10">
    <property type="entry name" value="ACP-like"/>
    <property type="match status" value="3"/>
</dbReference>
<protein>
    <submittedName>
        <fullName evidence="6">Putative HC-toxin synthetase</fullName>
    </submittedName>
</protein>
<keyword evidence="2" id="KW-0597">Phosphoprotein</keyword>
<dbReference type="InterPro" id="IPR010071">
    <property type="entry name" value="AA_adenyl_dom"/>
</dbReference>
<evidence type="ECO:0000256" key="2">
    <source>
        <dbReference type="ARBA" id="ARBA00022553"/>
    </source>
</evidence>
<dbReference type="Pfam" id="PF00550">
    <property type="entry name" value="PP-binding"/>
    <property type="match status" value="3"/>
</dbReference>
<dbReference type="GO" id="GO:0044550">
    <property type="term" value="P:secondary metabolite biosynthetic process"/>
    <property type="evidence" value="ECO:0007669"/>
    <property type="project" value="TreeGrafter"/>
</dbReference>
<dbReference type="Proteomes" id="UP000005446">
    <property type="component" value="Unassembled WGS sequence"/>
</dbReference>
<dbReference type="GO" id="GO:0005737">
    <property type="term" value="C:cytoplasm"/>
    <property type="evidence" value="ECO:0007669"/>
    <property type="project" value="TreeGrafter"/>
</dbReference>
<dbReference type="CDD" id="cd05918">
    <property type="entry name" value="A_NRPS_SidN3_like"/>
    <property type="match status" value="2"/>
</dbReference>
<keyword evidence="4" id="KW-1133">Transmembrane helix</keyword>
<feature type="transmembrane region" description="Helical" evidence="4">
    <location>
        <begin position="202"/>
        <end position="223"/>
    </location>
</feature>
<evidence type="ECO:0000256" key="3">
    <source>
        <dbReference type="ARBA" id="ARBA00022598"/>
    </source>
</evidence>
<dbReference type="InterPro" id="IPR036736">
    <property type="entry name" value="ACP-like_sf"/>
</dbReference>
<dbReference type="Pfam" id="PF00501">
    <property type="entry name" value="AMP-binding"/>
    <property type="match status" value="3"/>
</dbReference>
<keyword evidence="1" id="KW-0596">Phosphopantetheine</keyword>
<dbReference type="InterPro" id="IPR009081">
    <property type="entry name" value="PP-bd_ACP"/>
</dbReference>
<dbReference type="FunFam" id="1.10.1200.10:FF:000005">
    <property type="entry name" value="Nonribosomal peptide synthetase 1"/>
    <property type="match status" value="2"/>
</dbReference>
<evidence type="ECO:0000313" key="7">
    <source>
        <dbReference type="Proteomes" id="UP000005446"/>
    </source>
</evidence>
<dbReference type="GO" id="GO:0031177">
    <property type="term" value="F:phosphopantetheine binding"/>
    <property type="evidence" value="ECO:0007669"/>
    <property type="project" value="InterPro"/>
</dbReference>
<dbReference type="OrthoDB" id="416786at2759"/>
<dbReference type="SMART" id="SM01294">
    <property type="entry name" value="PKS_PP_betabranch"/>
    <property type="match status" value="1"/>
</dbReference>
<dbReference type="InterPro" id="IPR001242">
    <property type="entry name" value="Condensation_dom"/>
</dbReference>
<dbReference type="Gene3D" id="3.40.50.12780">
    <property type="entry name" value="N-terminal domain of ligase-like"/>
    <property type="match status" value="3"/>
</dbReference>
<dbReference type="SMART" id="SM00823">
    <property type="entry name" value="PKS_PP"/>
    <property type="match status" value="3"/>
</dbReference>
<name>H0EUP4_GLAL7</name>
<comment type="caution">
    <text evidence="6">The sequence shown here is derived from an EMBL/GenBank/DDBJ whole genome shotgun (WGS) entry which is preliminary data.</text>
</comment>
<dbReference type="EMBL" id="AGUE01000179">
    <property type="protein sequence ID" value="EHK97748.1"/>
    <property type="molecule type" value="Genomic_DNA"/>
</dbReference>
<organism evidence="6 7">
    <name type="scientific">Glarea lozoyensis (strain ATCC 74030 / MF5533)</name>
    <dbReference type="NCBI Taxonomy" id="1104152"/>
    <lineage>
        <taxon>Eukaryota</taxon>
        <taxon>Fungi</taxon>
        <taxon>Dikarya</taxon>
        <taxon>Ascomycota</taxon>
        <taxon>Pezizomycotina</taxon>
        <taxon>Leotiomycetes</taxon>
        <taxon>Helotiales</taxon>
        <taxon>Helotiaceae</taxon>
        <taxon>Glarea</taxon>
    </lineage>
</organism>
<dbReference type="PANTHER" id="PTHR45527:SF16">
    <property type="entry name" value="NONRIBOSOMAL PEPTIDE SYNTHASE ATNA-RELATED"/>
    <property type="match status" value="1"/>
</dbReference>
<dbReference type="Gene3D" id="3.30.300.30">
    <property type="match status" value="2"/>
</dbReference>
<feature type="domain" description="Carrier" evidence="5">
    <location>
        <begin position="679"/>
        <end position="755"/>
    </location>
</feature>
<feature type="domain" description="Carrier" evidence="5">
    <location>
        <begin position="2534"/>
        <end position="2610"/>
    </location>
</feature>
<evidence type="ECO:0000259" key="5">
    <source>
        <dbReference type="PROSITE" id="PS50075"/>
    </source>
</evidence>
<keyword evidence="4" id="KW-0812">Transmembrane</keyword>